<feature type="compositionally biased region" description="Basic and acidic residues" evidence="5">
    <location>
        <begin position="197"/>
        <end position="219"/>
    </location>
</feature>
<dbReference type="GO" id="GO:0003676">
    <property type="term" value="F:nucleic acid binding"/>
    <property type="evidence" value="ECO:0007669"/>
    <property type="project" value="InterPro"/>
</dbReference>
<protein>
    <submittedName>
        <fullName evidence="7">Zinc finger matrin-type protein</fullName>
    </submittedName>
</protein>
<accession>A0AAX4PE18</accession>
<reference evidence="7 8" key="1">
    <citation type="submission" date="2024-03" db="EMBL/GenBank/DDBJ databases">
        <title>Complete genome sequence of the green alga Chloropicon roscoffensis RCC1871.</title>
        <authorList>
            <person name="Lemieux C."/>
            <person name="Pombert J.-F."/>
            <person name="Otis C."/>
            <person name="Turmel M."/>
        </authorList>
    </citation>
    <scope>NUCLEOTIDE SEQUENCE [LARGE SCALE GENOMIC DNA]</scope>
    <source>
        <strain evidence="7 8">RCC1871</strain>
    </source>
</reference>
<sequence>MAQRQMSSRQMQRATQTLQEAGGGPEREGLARTEEGGEGGRLQYLAVMAGSGHHGVDNTVRKKWDKEEWQAKADEKARLEKEQDGQELTARQKKFRARDPLHLGLIQERSALKREEIDKYRVDYGARVGKKEVVSLVGDRAKQGGFYCAVCDILMKDSLAYADHLNGKMHLRLLGMSQRVERSTVGSVKGKLAALKRQREAKSTTDPEKEYEQKIARLMEEDEERKRKRKEAKLEKKKMEREEREREEEENKQDVDEDLMAAMGFSGFGGSAK</sequence>
<evidence type="ECO:0000256" key="5">
    <source>
        <dbReference type="SAM" id="MobiDB-lite"/>
    </source>
</evidence>
<keyword evidence="1" id="KW-0479">Metal-binding</keyword>
<dbReference type="Proteomes" id="UP001472866">
    <property type="component" value="Chromosome 08"/>
</dbReference>
<feature type="compositionally biased region" description="Low complexity" evidence="5">
    <location>
        <begin position="1"/>
        <end position="14"/>
    </location>
</feature>
<gene>
    <name evidence="7" type="ORF">HKI87_08g54130</name>
</gene>
<dbReference type="SMART" id="SM00451">
    <property type="entry name" value="ZnF_U1"/>
    <property type="match status" value="1"/>
</dbReference>
<dbReference type="InterPro" id="IPR013087">
    <property type="entry name" value="Znf_C2H2_type"/>
</dbReference>
<feature type="domain" description="U1-type" evidence="6">
    <location>
        <begin position="143"/>
        <end position="177"/>
    </location>
</feature>
<organism evidence="7 8">
    <name type="scientific">Chloropicon roscoffensis</name>
    <dbReference type="NCBI Taxonomy" id="1461544"/>
    <lineage>
        <taxon>Eukaryota</taxon>
        <taxon>Viridiplantae</taxon>
        <taxon>Chlorophyta</taxon>
        <taxon>Chloropicophyceae</taxon>
        <taxon>Chloropicales</taxon>
        <taxon>Chloropicaceae</taxon>
        <taxon>Chloropicon</taxon>
    </lineage>
</organism>
<dbReference type="PANTHER" id="PTHR45986:SF1">
    <property type="entry name" value="ZINC FINGER MATRIN-TYPE PROTEIN 2"/>
    <property type="match status" value="1"/>
</dbReference>
<dbReference type="Pfam" id="PF12874">
    <property type="entry name" value="zf-met"/>
    <property type="match status" value="1"/>
</dbReference>
<dbReference type="AlphaFoldDB" id="A0AAX4PE18"/>
<evidence type="ECO:0000259" key="6">
    <source>
        <dbReference type="SMART" id="SM00451"/>
    </source>
</evidence>
<dbReference type="GO" id="GO:0008270">
    <property type="term" value="F:zinc ion binding"/>
    <property type="evidence" value="ECO:0007669"/>
    <property type="project" value="UniProtKB-KW"/>
</dbReference>
<evidence type="ECO:0000313" key="8">
    <source>
        <dbReference type="Proteomes" id="UP001472866"/>
    </source>
</evidence>
<evidence type="ECO:0000256" key="3">
    <source>
        <dbReference type="ARBA" id="ARBA00022833"/>
    </source>
</evidence>
<proteinExistence type="predicted"/>
<feature type="compositionally biased region" description="Basic and acidic residues" evidence="5">
    <location>
        <begin position="232"/>
        <end position="244"/>
    </location>
</feature>
<feature type="compositionally biased region" description="Basic and acidic residues" evidence="5">
    <location>
        <begin position="25"/>
        <end position="35"/>
    </location>
</feature>
<keyword evidence="8" id="KW-1185">Reference proteome</keyword>
<feature type="compositionally biased region" description="Acidic residues" evidence="5">
    <location>
        <begin position="245"/>
        <end position="259"/>
    </location>
</feature>
<dbReference type="GO" id="GO:0046540">
    <property type="term" value="C:U4/U6 x U5 tri-snRNP complex"/>
    <property type="evidence" value="ECO:0007669"/>
    <property type="project" value="TreeGrafter"/>
</dbReference>
<keyword evidence="3" id="KW-0862">Zinc</keyword>
<dbReference type="GO" id="GO:0005681">
    <property type="term" value="C:spliceosomal complex"/>
    <property type="evidence" value="ECO:0007669"/>
    <property type="project" value="InterPro"/>
</dbReference>
<keyword evidence="4" id="KW-0539">Nucleus</keyword>
<dbReference type="InterPro" id="IPR003604">
    <property type="entry name" value="Matrin/U1-like-C_Znf_C2H2"/>
</dbReference>
<feature type="region of interest" description="Disordered" evidence="5">
    <location>
        <begin position="196"/>
        <end position="273"/>
    </location>
</feature>
<dbReference type="PANTHER" id="PTHR45986">
    <property type="entry name" value="ZINC FINGER MATRIN-TYPE PROTEIN 2"/>
    <property type="match status" value="1"/>
</dbReference>
<dbReference type="InterPro" id="IPR036236">
    <property type="entry name" value="Znf_C2H2_sf"/>
</dbReference>
<evidence type="ECO:0000256" key="4">
    <source>
        <dbReference type="ARBA" id="ARBA00023242"/>
    </source>
</evidence>
<feature type="region of interest" description="Disordered" evidence="5">
    <location>
        <begin position="1"/>
        <end position="38"/>
    </location>
</feature>
<dbReference type="InterPro" id="IPR040107">
    <property type="entry name" value="Snu23"/>
</dbReference>
<evidence type="ECO:0000256" key="2">
    <source>
        <dbReference type="ARBA" id="ARBA00022771"/>
    </source>
</evidence>
<keyword evidence="2" id="KW-0863">Zinc-finger</keyword>
<evidence type="ECO:0000256" key="1">
    <source>
        <dbReference type="ARBA" id="ARBA00022723"/>
    </source>
</evidence>
<name>A0AAX4PE18_9CHLO</name>
<evidence type="ECO:0000313" key="7">
    <source>
        <dbReference type="EMBL" id="WZN63860.1"/>
    </source>
</evidence>
<dbReference type="EMBL" id="CP151508">
    <property type="protein sequence ID" value="WZN63860.1"/>
    <property type="molecule type" value="Genomic_DNA"/>
</dbReference>
<dbReference type="GO" id="GO:0000398">
    <property type="term" value="P:mRNA splicing, via spliceosome"/>
    <property type="evidence" value="ECO:0007669"/>
    <property type="project" value="InterPro"/>
</dbReference>
<dbReference type="SUPFAM" id="SSF57667">
    <property type="entry name" value="beta-beta-alpha zinc fingers"/>
    <property type="match status" value="1"/>
</dbReference>